<feature type="transmembrane region" description="Helical" evidence="10">
    <location>
        <begin position="201"/>
        <end position="226"/>
    </location>
</feature>
<evidence type="ECO:0000256" key="5">
    <source>
        <dbReference type="ARBA" id="ARBA00022725"/>
    </source>
</evidence>
<evidence type="ECO:0000256" key="10">
    <source>
        <dbReference type="SAM" id="Phobius"/>
    </source>
</evidence>
<keyword evidence="7 10" id="KW-0472">Membrane</keyword>
<evidence type="ECO:0000256" key="7">
    <source>
        <dbReference type="ARBA" id="ARBA00023136"/>
    </source>
</evidence>
<dbReference type="GO" id="GO:0004984">
    <property type="term" value="F:olfactory receptor activity"/>
    <property type="evidence" value="ECO:0007669"/>
    <property type="project" value="InterPro"/>
</dbReference>
<feature type="non-terminal residue" evidence="11">
    <location>
        <position position="1"/>
    </location>
</feature>
<organism evidence="11">
    <name type="scientific">Athetis dissimilis</name>
    <name type="common">Moth</name>
    <name type="synonym">Proxenus dissimilis</name>
    <dbReference type="NCBI Taxonomy" id="1737331"/>
    <lineage>
        <taxon>Eukaryota</taxon>
        <taxon>Metazoa</taxon>
        <taxon>Ecdysozoa</taxon>
        <taxon>Arthropoda</taxon>
        <taxon>Hexapoda</taxon>
        <taxon>Insecta</taxon>
        <taxon>Pterygota</taxon>
        <taxon>Neoptera</taxon>
        <taxon>Endopterygota</taxon>
        <taxon>Lepidoptera</taxon>
        <taxon>Glossata</taxon>
        <taxon>Ditrysia</taxon>
        <taxon>Noctuoidea</taxon>
        <taxon>Noctuidae</taxon>
        <taxon>Noctuinae</taxon>
        <taxon>Athetis</taxon>
    </lineage>
</organism>
<proteinExistence type="evidence at transcript level"/>
<dbReference type="AlphaFoldDB" id="A0A0S1TPU0"/>
<evidence type="ECO:0000256" key="4">
    <source>
        <dbReference type="ARBA" id="ARBA00022692"/>
    </source>
</evidence>
<dbReference type="GO" id="GO:0005886">
    <property type="term" value="C:plasma membrane"/>
    <property type="evidence" value="ECO:0007669"/>
    <property type="project" value="UniProtKB-SubCell"/>
</dbReference>
<dbReference type="GO" id="GO:0007165">
    <property type="term" value="P:signal transduction"/>
    <property type="evidence" value="ECO:0007669"/>
    <property type="project" value="UniProtKB-KW"/>
</dbReference>
<keyword evidence="3" id="KW-0716">Sensory transduction</keyword>
<evidence type="ECO:0000256" key="1">
    <source>
        <dbReference type="ARBA" id="ARBA00004651"/>
    </source>
</evidence>
<evidence type="ECO:0000313" key="11">
    <source>
        <dbReference type="EMBL" id="ALM26198.1"/>
    </source>
</evidence>
<comment type="subcellular location">
    <subcellularLocation>
        <location evidence="1">Cell membrane</location>
        <topology evidence="1">Multi-pass membrane protein</topology>
    </subcellularLocation>
</comment>
<feature type="transmembrane region" description="Helical" evidence="10">
    <location>
        <begin position="311"/>
        <end position="332"/>
    </location>
</feature>
<keyword evidence="4 10" id="KW-0812">Transmembrane</keyword>
<feature type="transmembrane region" description="Helical" evidence="10">
    <location>
        <begin position="285"/>
        <end position="305"/>
    </location>
</feature>
<keyword evidence="5" id="KW-0552">Olfaction</keyword>
<reference evidence="11" key="1">
    <citation type="journal article" date="2016" name="PLoS ONE">
        <title>Identification of Putative Chemosensory Receptor Genes from the Athetis dissimilis Antennal Transcriptome.</title>
        <authorList>
            <person name="Dong J."/>
            <person name="Song Y."/>
            <person name="Li W."/>
            <person name="Shi J."/>
            <person name="Wang Z."/>
        </authorList>
    </citation>
    <scope>NUCLEOTIDE SEQUENCE</scope>
    <source>
        <tissue evidence="11">Antenna</tissue>
    </source>
</reference>
<evidence type="ECO:0000256" key="2">
    <source>
        <dbReference type="ARBA" id="ARBA00022475"/>
    </source>
</evidence>
<evidence type="ECO:0000256" key="8">
    <source>
        <dbReference type="ARBA" id="ARBA00023170"/>
    </source>
</evidence>
<keyword evidence="9" id="KW-0807">Transducer</keyword>
<keyword evidence="8 11" id="KW-0675">Receptor</keyword>
<sequence>KKEIVLNKALSKAFSVTQKIMAVKNTALFLGRPKKILSAHGVWPHPNNYVILRKLYMLLVMWTQYSFLLFEIIYIVDVWGDIDAVSEASYLLFTQASLCYKSTAFMVNKKNLMELLGIMDCEIFESKSEEHEKILAAHSRRIKRLCLFFLTSATTTCTLWAMIPLFDDASKRSFPFRIWMPVTPLKSPDYELGYVYQMVSIYISAFLFISVDSVAVSMIMFGCAQLEVIMDKVQKMQYVFDSTESEKNRKELIKMNIEFLTECIKQHQTVERFIQLCEDTFHANIFFQLSGTVAIICNIGLRISIVEHNSVQFFSMLNYMVTMLSQLFLYCWCGHELTIRSEDLRDWLYQCPWYEQDTKFKRALFITMERMKKPIIFKAGHYISLSRPTFVAILRMSYSYFAV</sequence>
<dbReference type="EMBL" id="KR935706">
    <property type="protein sequence ID" value="ALM26198.1"/>
    <property type="molecule type" value="mRNA"/>
</dbReference>
<evidence type="ECO:0000256" key="3">
    <source>
        <dbReference type="ARBA" id="ARBA00022606"/>
    </source>
</evidence>
<accession>A0A0S1TPU0</accession>
<dbReference type="GO" id="GO:0005549">
    <property type="term" value="F:odorant binding"/>
    <property type="evidence" value="ECO:0007669"/>
    <property type="project" value="InterPro"/>
</dbReference>
<feature type="non-terminal residue" evidence="11">
    <location>
        <position position="403"/>
    </location>
</feature>
<keyword evidence="6 10" id="KW-1133">Transmembrane helix</keyword>
<protein>
    <submittedName>
        <fullName evidence="11">Odorant receptor 10</fullName>
    </submittedName>
</protein>
<feature type="transmembrane region" description="Helical" evidence="10">
    <location>
        <begin position="145"/>
        <end position="166"/>
    </location>
</feature>
<gene>
    <name evidence="11" type="primary">OR10</name>
</gene>
<evidence type="ECO:0000256" key="6">
    <source>
        <dbReference type="ARBA" id="ARBA00022989"/>
    </source>
</evidence>
<evidence type="ECO:0000256" key="9">
    <source>
        <dbReference type="ARBA" id="ARBA00023224"/>
    </source>
</evidence>
<name>A0A0S1TPU0_ATHDI</name>
<dbReference type="InterPro" id="IPR004117">
    <property type="entry name" value="7tm6_olfct_rcpt"/>
</dbReference>
<dbReference type="PANTHER" id="PTHR21137:SF35">
    <property type="entry name" value="ODORANT RECEPTOR 19A-RELATED"/>
    <property type="match status" value="1"/>
</dbReference>
<dbReference type="Pfam" id="PF02949">
    <property type="entry name" value="7tm_6"/>
    <property type="match status" value="1"/>
</dbReference>
<dbReference type="PANTHER" id="PTHR21137">
    <property type="entry name" value="ODORANT RECEPTOR"/>
    <property type="match status" value="1"/>
</dbReference>
<keyword evidence="2" id="KW-1003">Cell membrane</keyword>